<dbReference type="Proteomes" id="UP001235303">
    <property type="component" value="Unassembled WGS sequence"/>
</dbReference>
<name>A0ABT7AT24_9CYAN</name>
<evidence type="ECO:0000259" key="2">
    <source>
        <dbReference type="Pfam" id="PF13767"/>
    </source>
</evidence>
<accession>A0ABT7AT24</accession>
<dbReference type="EMBL" id="JAQOSP010000080">
    <property type="protein sequence ID" value="MDJ1170056.1"/>
    <property type="molecule type" value="Genomic_DNA"/>
</dbReference>
<comment type="caution">
    <text evidence="3">The sequence shown here is derived from an EMBL/GenBank/DDBJ whole genome shotgun (WGS) entry which is preliminary data.</text>
</comment>
<organism evidence="3 4">
    <name type="scientific">Roseofilum acuticapitatum BLCC-M154</name>
    <dbReference type="NCBI Taxonomy" id="3022444"/>
    <lineage>
        <taxon>Bacteria</taxon>
        <taxon>Bacillati</taxon>
        <taxon>Cyanobacteriota</taxon>
        <taxon>Cyanophyceae</taxon>
        <taxon>Desertifilales</taxon>
        <taxon>Desertifilaceae</taxon>
        <taxon>Roseofilum</taxon>
        <taxon>Roseofilum acuticapitatum</taxon>
    </lineage>
</organism>
<feature type="region of interest" description="Disordered" evidence="1">
    <location>
        <begin position="152"/>
        <end position="171"/>
    </location>
</feature>
<feature type="domain" description="DUF4168" evidence="2">
    <location>
        <begin position="45"/>
        <end position="138"/>
    </location>
</feature>
<evidence type="ECO:0000313" key="3">
    <source>
        <dbReference type="EMBL" id="MDJ1170056.1"/>
    </source>
</evidence>
<evidence type="ECO:0000256" key="1">
    <source>
        <dbReference type="SAM" id="MobiDB-lite"/>
    </source>
</evidence>
<dbReference type="InterPro" id="IPR025433">
    <property type="entry name" value="DUF4168"/>
</dbReference>
<dbReference type="PROSITE" id="PS51257">
    <property type="entry name" value="PROKAR_LIPOPROTEIN"/>
    <property type="match status" value="1"/>
</dbReference>
<evidence type="ECO:0000313" key="4">
    <source>
        <dbReference type="Proteomes" id="UP001235303"/>
    </source>
</evidence>
<gene>
    <name evidence="3" type="ORF">PMG71_11515</name>
</gene>
<dbReference type="Pfam" id="PF13767">
    <property type="entry name" value="DUF4168"/>
    <property type="match status" value="1"/>
</dbReference>
<dbReference type="RefSeq" id="WP_283753813.1">
    <property type="nucleotide sequence ID" value="NZ_JAQOSP010000080.1"/>
</dbReference>
<sequence>MVNVRQRIWSWGAIAALAVSFTGCGSSPEEMGASPAPVEPVTLTPEEVQNYARVILEIEPIREVALGQVQTLIDSGVAPIIICNDPQSLAGLSSEVTEVIVNYCTQSKEINAKYGFTPTRFNDITRNLNTDAQLKAQIDQALLAQVMNPEMTAPEASPSETPPPETPDLGL</sequence>
<proteinExistence type="predicted"/>
<keyword evidence="4" id="KW-1185">Reference proteome</keyword>
<protein>
    <submittedName>
        <fullName evidence="3">DUF4168 domain-containing protein</fullName>
    </submittedName>
</protein>
<feature type="compositionally biased region" description="Pro residues" evidence="1">
    <location>
        <begin position="160"/>
        <end position="171"/>
    </location>
</feature>
<reference evidence="3 4" key="1">
    <citation type="submission" date="2023-01" db="EMBL/GenBank/DDBJ databases">
        <title>Novel diversity within Roseofilum (Cyanobacteria; Desertifilaceae) from marine benthic mats with descriptions of four novel species.</title>
        <authorList>
            <person name="Wang Y."/>
            <person name="Berthold D.E."/>
            <person name="Hu J."/>
            <person name="Lefler F.W."/>
            <person name="Laughinghouse H.D. IV."/>
        </authorList>
    </citation>
    <scope>NUCLEOTIDE SEQUENCE [LARGE SCALE GENOMIC DNA]</scope>
    <source>
        <strain evidence="3 4">BLCC-M154</strain>
    </source>
</reference>